<dbReference type="EMBL" id="CP038487">
    <property type="protein sequence ID" value="QFZ28374.1"/>
    <property type="molecule type" value="Genomic_DNA"/>
</dbReference>
<keyword evidence="2" id="KW-1185">Reference proteome</keyword>
<dbReference type="Proteomes" id="UP000326582">
    <property type="component" value="Chromosome 4"/>
</dbReference>
<name>A0ACD0WM05_CLALS</name>
<reference evidence="2" key="1">
    <citation type="journal article" date="2019" name="MBio">
        <title>Comparative genomics for the elucidation of multidrug resistance (MDR) in Candida lusitaniae.</title>
        <authorList>
            <person name="Kannan A."/>
            <person name="Asner S.A."/>
            <person name="Trachsel E."/>
            <person name="Kelly S."/>
            <person name="Parker J."/>
            <person name="Sanglard D."/>
        </authorList>
    </citation>
    <scope>NUCLEOTIDE SEQUENCE [LARGE SCALE GENOMIC DNA]</scope>
    <source>
        <strain evidence="2">P1</strain>
    </source>
</reference>
<accession>A0ACD0WM05</accession>
<evidence type="ECO:0000313" key="1">
    <source>
        <dbReference type="EMBL" id="QFZ28374.1"/>
    </source>
</evidence>
<proteinExistence type="predicted"/>
<protein>
    <submittedName>
        <fullName evidence="1">Uncharacterized protein</fullName>
    </submittedName>
</protein>
<evidence type="ECO:0000313" key="2">
    <source>
        <dbReference type="Proteomes" id="UP000326582"/>
    </source>
</evidence>
<organism evidence="1 2">
    <name type="scientific">Clavispora lusitaniae</name>
    <name type="common">Candida lusitaniae</name>
    <dbReference type="NCBI Taxonomy" id="36911"/>
    <lineage>
        <taxon>Eukaryota</taxon>
        <taxon>Fungi</taxon>
        <taxon>Dikarya</taxon>
        <taxon>Ascomycota</taxon>
        <taxon>Saccharomycotina</taxon>
        <taxon>Pichiomycetes</taxon>
        <taxon>Metschnikowiaceae</taxon>
        <taxon>Clavispora</taxon>
    </lineage>
</organism>
<gene>
    <name evidence="1" type="ORF">EJF14_40412</name>
</gene>
<sequence>MAVTQPVLAMLWAFILAPFNFVLFPLASLFWAILKHTLLIPCLLIIRIALYGTVYLPLTLVFSLTNVHYDSSSPVEVSLLKILSSSWPHLVFLFVNLLHYLIVSVFIGVIVGVIAGTNMSIAGYLLTWKSDSKHVKSSTTQTTPFFNAKAELPWNAPSTFIKPEPQSPQLPNIESQHSGYSQFGYKNLAEPSSIDDTSLESSLGEMQKMNMRHFVPINEESEPDETVALNEEDTQAGSNPEQQTFSSVQSLFSKGQNGGTFSTGVSHKENTSQHKRIRTK</sequence>